<dbReference type="InterPro" id="IPR001920">
    <property type="entry name" value="Asp/Glu_race"/>
</dbReference>
<accession>A0A387APV0</accession>
<evidence type="ECO:0000256" key="6">
    <source>
        <dbReference type="ARBA" id="ARBA00023316"/>
    </source>
</evidence>
<dbReference type="PANTHER" id="PTHR21198">
    <property type="entry name" value="GLUTAMATE RACEMASE"/>
    <property type="match status" value="1"/>
</dbReference>
<dbReference type="AlphaFoldDB" id="A0A387APV0"/>
<evidence type="ECO:0000313" key="9">
    <source>
        <dbReference type="EMBL" id="AYF92744.1"/>
    </source>
</evidence>
<organism evidence="9 10">
    <name type="scientific">Apilactobacillus bombintestini</name>
    <dbReference type="NCBI Taxonomy" id="2419772"/>
    <lineage>
        <taxon>Bacteria</taxon>
        <taxon>Bacillati</taxon>
        <taxon>Bacillota</taxon>
        <taxon>Bacilli</taxon>
        <taxon>Lactobacillales</taxon>
        <taxon>Lactobacillaceae</taxon>
        <taxon>Apilactobacillus</taxon>
    </lineage>
</organism>
<dbReference type="PROSITE" id="PS00923">
    <property type="entry name" value="ASP_GLU_RACEMASE_1"/>
    <property type="match status" value="1"/>
</dbReference>
<dbReference type="EC" id="5.1.1.3" evidence="2 8"/>
<dbReference type="PROSITE" id="PS00924">
    <property type="entry name" value="ASP_GLU_RACEMASE_2"/>
    <property type="match status" value="1"/>
</dbReference>
<feature type="binding site" evidence="8">
    <location>
        <begin position="10"/>
        <end position="11"/>
    </location>
    <ligand>
        <name>substrate</name>
    </ligand>
</feature>
<dbReference type="GO" id="GO:0009252">
    <property type="term" value="P:peptidoglycan biosynthetic process"/>
    <property type="evidence" value="ECO:0007669"/>
    <property type="project" value="UniProtKB-UniRule"/>
</dbReference>
<dbReference type="UniPathway" id="UPA00219"/>
<comment type="similarity">
    <text evidence="8">Belongs to the aspartate/glutamate racemases family.</text>
</comment>
<dbReference type="Gene3D" id="3.40.50.1860">
    <property type="match status" value="2"/>
</dbReference>
<dbReference type="RefSeq" id="WP_120784509.1">
    <property type="nucleotide sequence ID" value="NZ_CP032626.1"/>
</dbReference>
<dbReference type="Proteomes" id="UP000272003">
    <property type="component" value="Chromosome"/>
</dbReference>
<dbReference type="PANTHER" id="PTHR21198:SF2">
    <property type="entry name" value="GLUTAMATE RACEMASE"/>
    <property type="match status" value="1"/>
</dbReference>
<dbReference type="GO" id="GO:0042802">
    <property type="term" value="F:identical protein binding"/>
    <property type="evidence" value="ECO:0007669"/>
    <property type="project" value="UniProtKB-ARBA"/>
</dbReference>
<keyword evidence="4 8" id="KW-0573">Peptidoglycan synthesis</keyword>
<dbReference type="InterPro" id="IPR033134">
    <property type="entry name" value="Asp/Glu_racemase_AS_2"/>
</dbReference>
<dbReference type="InterPro" id="IPR015942">
    <property type="entry name" value="Asp/Glu/hydantoin_racemase"/>
</dbReference>
<dbReference type="EMBL" id="CP032626">
    <property type="protein sequence ID" value="AYF92744.1"/>
    <property type="molecule type" value="Genomic_DNA"/>
</dbReference>
<feature type="active site" description="Proton donor/acceptor" evidence="8">
    <location>
        <position position="184"/>
    </location>
</feature>
<dbReference type="SUPFAM" id="SSF53681">
    <property type="entry name" value="Aspartate/glutamate racemase"/>
    <property type="match status" value="2"/>
</dbReference>
<comment type="pathway">
    <text evidence="8">Cell wall biogenesis; peptidoglycan biosynthesis.</text>
</comment>
<dbReference type="GO" id="GO:0071555">
    <property type="term" value="P:cell wall organization"/>
    <property type="evidence" value="ECO:0007669"/>
    <property type="project" value="UniProtKB-KW"/>
</dbReference>
<keyword evidence="6 8" id="KW-0961">Cell wall biogenesis/degradation</keyword>
<dbReference type="FunFam" id="3.40.50.1860:FF:000002">
    <property type="entry name" value="Glutamate racemase"/>
    <property type="match status" value="1"/>
</dbReference>
<evidence type="ECO:0000256" key="4">
    <source>
        <dbReference type="ARBA" id="ARBA00022984"/>
    </source>
</evidence>
<evidence type="ECO:0000256" key="5">
    <source>
        <dbReference type="ARBA" id="ARBA00023235"/>
    </source>
</evidence>
<name>A0A387APV0_9LACO</name>
<proteinExistence type="inferred from homology"/>
<keyword evidence="3 8" id="KW-0133">Cell shape</keyword>
<evidence type="ECO:0000313" key="10">
    <source>
        <dbReference type="Proteomes" id="UP000272003"/>
    </source>
</evidence>
<evidence type="ECO:0000256" key="2">
    <source>
        <dbReference type="ARBA" id="ARBA00013090"/>
    </source>
</evidence>
<feature type="binding site" evidence="8">
    <location>
        <begin position="185"/>
        <end position="186"/>
    </location>
    <ligand>
        <name>substrate</name>
    </ligand>
</feature>
<evidence type="ECO:0000256" key="8">
    <source>
        <dbReference type="HAMAP-Rule" id="MF_00258"/>
    </source>
</evidence>
<feature type="binding site" evidence="8">
    <location>
        <begin position="74"/>
        <end position="75"/>
    </location>
    <ligand>
        <name>substrate</name>
    </ligand>
</feature>
<dbReference type="InterPro" id="IPR018187">
    <property type="entry name" value="Asp/Glu_racemase_AS_1"/>
</dbReference>
<evidence type="ECO:0000256" key="7">
    <source>
        <dbReference type="ARBA" id="ARBA00070053"/>
    </source>
</evidence>
<evidence type="ECO:0000256" key="3">
    <source>
        <dbReference type="ARBA" id="ARBA00022960"/>
    </source>
</evidence>
<dbReference type="GO" id="GO:0008881">
    <property type="term" value="F:glutamate racemase activity"/>
    <property type="evidence" value="ECO:0007669"/>
    <property type="project" value="UniProtKB-UniRule"/>
</dbReference>
<feature type="active site" description="Proton donor/acceptor" evidence="8">
    <location>
        <position position="73"/>
    </location>
</feature>
<evidence type="ECO:0000256" key="1">
    <source>
        <dbReference type="ARBA" id="ARBA00001602"/>
    </source>
</evidence>
<keyword evidence="10" id="KW-1185">Reference proteome</keyword>
<dbReference type="InterPro" id="IPR004391">
    <property type="entry name" value="Glu_race"/>
</dbReference>
<comment type="function">
    <text evidence="8">Provides the (R)-glutamate required for cell wall biosynthesis.</text>
</comment>
<feature type="binding site" evidence="8">
    <location>
        <begin position="42"/>
        <end position="43"/>
    </location>
    <ligand>
        <name>substrate</name>
    </ligand>
</feature>
<reference evidence="9 10" key="1">
    <citation type="submission" date="2018-09" db="EMBL/GenBank/DDBJ databases">
        <title>Genome sequencing of strain BHWM-4.</title>
        <authorList>
            <person name="Heo J."/>
            <person name="Kim S.-J."/>
            <person name="Kwon S.-W."/>
        </authorList>
    </citation>
    <scope>NUCLEOTIDE SEQUENCE [LARGE SCALE GENOMIC DNA]</scope>
    <source>
        <strain evidence="9 10">BHWM-4</strain>
    </source>
</reference>
<protein>
    <recommendedName>
        <fullName evidence="7 8">Glutamate racemase</fullName>
        <ecNumber evidence="2 8">5.1.1.3</ecNumber>
    </recommendedName>
</protein>
<gene>
    <name evidence="9" type="primary">racE</name>
    <name evidence="8" type="synonym">murI</name>
    <name evidence="9" type="ORF">D7I45_04325</name>
</gene>
<keyword evidence="5 8" id="KW-0413">Isomerase</keyword>
<sequence length="270" mass="30313">MNNGSIGFMDSGVGGLSVAKVAMEQMPNENIIYFGDEARLPYGEKTPKEIRKYSKQISKFLMNKKIKMLVIACNTATAHALNYLRDNLDIPVIGVIEPGSIAALKTTKTNRIGIIATNGTVKSGAYNKAINKLNNKVKIYSEGCPKFIPMVEAQHYKTAEDQKEVDNDLSDMKKNDIDTLIMGCTHFPIMRHLIQNAMGDDVNLIDPGYETVKQIENTLSEQKLFNKKDNVAKYEFYTTGDVDKFKLVAKDWLKREVNVEHIALNKLEES</sequence>
<dbReference type="GO" id="GO:0008360">
    <property type="term" value="P:regulation of cell shape"/>
    <property type="evidence" value="ECO:0007669"/>
    <property type="project" value="UniProtKB-KW"/>
</dbReference>
<dbReference type="OrthoDB" id="9801055at2"/>
<comment type="catalytic activity">
    <reaction evidence="1 8">
        <text>L-glutamate = D-glutamate</text>
        <dbReference type="Rhea" id="RHEA:12813"/>
        <dbReference type="ChEBI" id="CHEBI:29985"/>
        <dbReference type="ChEBI" id="CHEBI:29986"/>
        <dbReference type="EC" id="5.1.1.3"/>
    </reaction>
</comment>
<dbReference type="Pfam" id="PF01177">
    <property type="entry name" value="Asp_Glu_race"/>
    <property type="match status" value="1"/>
</dbReference>
<dbReference type="NCBIfam" id="TIGR00067">
    <property type="entry name" value="glut_race"/>
    <property type="match status" value="1"/>
</dbReference>
<dbReference type="NCBIfam" id="NF002035">
    <property type="entry name" value="PRK00865.1-3"/>
    <property type="match status" value="1"/>
</dbReference>
<dbReference type="HAMAP" id="MF_00258">
    <property type="entry name" value="Glu_racemase"/>
    <property type="match status" value="1"/>
</dbReference>
<dbReference type="KEGG" id="abom:D7I45_04325"/>